<feature type="compositionally biased region" description="Polar residues" evidence="1">
    <location>
        <begin position="242"/>
        <end position="258"/>
    </location>
</feature>
<feature type="non-terminal residue" evidence="2">
    <location>
        <position position="1"/>
    </location>
</feature>
<accession>A0A151H5J5</accession>
<evidence type="ECO:0000256" key="1">
    <source>
        <dbReference type="SAM" id="MobiDB-lite"/>
    </source>
</evidence>
<dbReference type="VEuPathDB" id="ToxoDB:TGPRC2_305630B"/>
<feature type="compositionally biased region" description="Low complexity" evidence="1">
    <location>
        <begin position="1"/>
        <end position="18"/>
    </location>
</feature>
<feature type="compositionally biased region" description="Low complexity" evidence="1">
    <location>
        <begin position="27"/>
        <end position="37"/>
    </location>
</feature>
<proteinExistence type="predicted"/>
<feature type="region of interest" description="Disordered" evidence="1">
    <location>
        <begin position="1"/>
        <end position="40"/>
    </location>
</feature>
<dbReference type="AlphaFoldDB" id="A0A151H5J5"/>
<feature type="compositionally biased region" description="Low complexity" evidence="1">
    <location>
        <begin position="259"/>
        <end position="294"/>
    </location>
</feature>
<dbReference type="Proteomes" id="UP000075225">
    <property type="component" value="Unassembled WGS sequence"/>
</dbReference>
<feature type="compositionally biased region" description="Basic and acidic residues" evidence="1">
    <location>
        <begin position="167"/>
        <end position="176"/>
    </location>
</feature>
<comment type="caution">
    <text evidence="2">The sequence shown here is derived from an EMBL/GenBank/DDBJ whole genome shotgun (WGS) entry which is preliminary data.</text>
</comment>
<protein>
    <submittedName>
        <fullName evidence="2">Uncharacterized protein</fullName>
    </submittedName>
</protein>
<name>A0A151H5J5_TOXGO</name>
<gene>
    <name evidence="2" type="ORF">TGPRC2_305630B</name>
</gene>
<feature type="compositionally biased region" description="Low complexity" evidence="1">
    <location>
        <begin position="218"/>
        <end position="241"/>
    </location>
</feature>
<dbReference type="EMBL" id="AHZP02002237">
    <property type="protein sequence ID" value="KYK64582.1"/>
    <property type="molecule type" value="Genomic_DNA"/>
</dbReference>
<feature type="region of interest" description="Disordered" evidence="1">
    <location>
        <begin position="161"/>
        <end position="181"/>
    </location>
</feature>
<feature type="region of interest" description="Disordered" evidence="1">
    <location>
        <begin position="218"/>
        <end position="338"/>
    </location>
</feature>
<sequence>SPSSSSFSSSSFSSFSSSGCTSVRGRSSASAASSPASCGGERGFSVELLATFRTPSTAYFADLLDNQLLGIWTATAQDCERQQRTSLLSFAASAFPFFSTAAVASLFSSRANNSLARRPDADGGPLQTLEARDDSGGSALNAQLLSDWSLFDVLPLALASRQQRNQESPRRERKETPAAPSPKAAFAFSRALASSPVAASSLSSLSSFFSAASLSSLSTRPSLSRSSPSSVGCSSLNSSLSEQRTSPERNNVVDSQLHSPSLSSLPRSSSFHPSSLSPRSPLSPLSSLSSRGSSAGEPLCAGPSSPALQSESLAAPPDPRSGVRPPQERTRLQHRGAADRMQNLPAPCMQLRRKADAWSLLDWRGLCVDERGELEIRTFCPIASIREEDRLMTRPFSALVRQRRREQAEKAASRGYT</sequence>
<organism evidence="2 3">
    <name type="scientific">Toxoplasma gondii TgCatPRC2</name>
    <dbReference type="NCBI Taxonomy" id="1130821"/>
    <lineage>
        <taxon>Eukaryota</taxon>
        <taxon>Sar</taxon>
        <taxon>Alveolata</taxon>
        <taxon>Apicomplexa</taxon>
        <taxon>Conoidasida</taxon>
        <taxon>Coccidia</taxon>
        <taxon>Eucoccidiorida</taxon>
        <taxon>Eimeriorina</taxon>
        <taxon>Sarcocystidae</taxon>
        <taxon>Toxoplasma</taxon>
    </lineage>
</organism>
<evidence type="ECO:0000313" key="2">
    <source>
        <dbReference type="EMBL" id="KYK64582.1"/>
    </source>
</evidence>
<evidence type="ECO:0000313" key="3">
    <source>
        <dbReference type="Proteomes" id="UP000075225"/>
    </source>
</evidence>
<reference evidence="3" key="1">
    <citation type="submission" date="2016-03" db="EMBL/GenBank/DDBJ databases">
        <authorList>
            <person name="Sibley D."/>
            <person name="Venepally P."/>
            <person name="Karamycheva S."/>
            <person name="Hadjithomas M."/>
            <person name="Khan A."/>
            <person name="Brunk B."/>
            <person name="Roos D."/>
            <person name="Caler E."/>
            <person name="Lorenzi H."/>
        </authorList>
    </citation>
    <scope>NUCLEOTIDE SEQUENCE [LARGE SCALE GENOMIC DNA]</scope>
    <source>
        <strain evidence="3">TgCatPRC2</strain>
    </source>
</reference>